<dbReference type="STRING" id="1341132.A0A3F3QC74"/>
<evidence type="ECO:0000313" key="3">
    <source>
        <dbReference type="EMBL" id="RDH36801.1"/>
    </source>
</evidence>
<evidence type="ECO:0000313" key="4">
    <source>
        <dbReference type="Proteomes" id="UP000253729"/>
    </source>
</evidence>
<feature type="coiled-coil region" evidence="1">
    <location>
        <begin position="560"/>
        <end position="592"/>
    </location>
</feature>
<evidence type="ECO:0000256" key="2">
    <source>
        <dbReference type="SAM" id="MobiDB-lite"/>
    </source>
</evidence>
<feature type="region of interest" description="Disordered" evidence="2">
    <location>
        <begin position="1"/>
        <end position="64"/>
    </location>
</feature>
<sequence>MVTRPRPVGHDNKQCQGDDDASSDLSEIFSDIGSDSDSNTDADLDSGVSDSDDDGLDDDSKDEGQLSPEAYLAQAESLDVSQLRQKRYADKTQEDLDGTRVYWDKYCRHIRVEPVLQWKSISDSDETVRFLYGFFCWRCDIRRGKDNRYCPGIRHKSSLETFWKWWHLVLKQETASELSKETIVKVEDVIALVAKEKKLELTRRPKKNMYIEDVAEFARVLLTTTEMTYVCGWQRIQLLFFCQLAALTANRPGAILHLRYQDIGLKLIRDPEGGRPRLFIFLKPTFTKRFLGTKAPNEFKIPEIIFDPSLVLSPHVTLLSMLFYINGFKSFSKTGPVLDSPEKLYSLRILDGLGQQELLLKDELSDKFVFCQVERESIGYRIVLEKMMTASMVTSRMRRGGEITGFDQVSHPYNLRYAGAKAFNNSDEVTDALQNVILQHSDIRTFIRHYEVDVDVDVQGIIRKTGSQTALVRYACSFSASIDPNRPFKLSAEESKSINKLPVVLARQEKVNKRKQKWEDSEAKLLHFNMAISQRFKDCKPSLRLQEKLELLKDRTIEAKQRYKIAGRELRNEKQRQRNRRIRENLERYRKEQPVIDIEQQLAGKLVNRKVMDILEHKSLMPPQHLAVIDATLTMPGTTLEAEYQRRINAINAMIAFCPVEEGRPIPRTTHSRRRPVPDDDNDEVDAPAKRQRHTLEDDTEIALRQAIESVRVKDPRERPTICFLCLGNPSLPLKERTAKHATPGSLTRHFKRKHINPPWPAKGLECNVCGMQSLARKADLLNHAEYCHGTVVRGRAQQKLAQECQWRSHQAGELVGHPSI</sequence>
<dbReference type="InterPro" id="IPR021842">
    <property type="entry name" value="DUF3435"/>
</dbReference>
<dbReference type="GeneID" id="38143106"/>
<feature type="region of interest" description="Disordered" evidence="2">
    <location>
        <begin position="663"/>
        <end position="696"/>
    </location>
</feature>
<keyword evidence="4" id="KW-1185">Reference proteome</keyword>
<protein>
    <submittedName>
        <fullName evidence="3">Uncharacterized protein</fullName>
    </submittedName>
</protein>
<dbReference type="GO" id="GO:0003677">
    <property type="term" value="F:DNA binding"/>
    <property type="evidence" value="ECO:0007669"/>
    <property type="project" value="InterPro"/>
</dbReference>
<reference evidence="3 4" key="1">
    <citation type="submission" date="2018-07" db="EMBL/GenBank/DDBJ databases">
        <title>The genomes of Aspergillus section Nigri reveals drivers in fungal speciation.</title>
        <authorList>
            <consortium name="DOE Joint Genome Institute"/>
            <person name="Vesth T.C."/>
            <person name="Nybo J."/>
            <person name="Theobald S."/>
            <person name="Brandl J."/>
            <person name="Frisvad J.C."/>
            <person name="Nielsen K.F."/>
            <person name="Lyhne E.K."/>
            <person name="Kogle M.E."/>
            <person name="Kuo A."/>
            <person name="Riley R."/>
            <person name="Clum A."/>
            <person name="Nolan M."/>
            <person name="Lipzen A."/>
            <person name="Salamov A."/>
            <person name="Henrissat B."/>
            <person name="Wiebenga A."/>
            <person name="De vries R.P."/>
            <person name="Grigoriev I.V."/>
            <person name="Mortensen U.H."/>
            <person name="Andersen M.R."/>
            <person name="Baker S.E."/>
        </authorList>
    </citation>
    <scope>NUCLEOTIDE SEQUENCE [LARGE SCALE GENOMIC DNA]</scope>
    <source>
        <strain evidence="3 4">CBS 139.54b</strain>
    </source>
</reference>
<name>A0A3F3QC74_9EURO</name>
<organism evidence="3 4">
    <name type="scientific">Aspergillus welwitschiae</name>
    <dbReference type="NCBI Taxonomy" id="1341132"/>
    <lineage>
        <taxon>Eukaryota</taxon>
        <taxon>Fungi</taxon>
        <taxon>Dikarya</taxon>
        <taxon>Ascomycota</taxon>
        <taxon>Pezizomycotina</taxon>
        <taxon>Eurotiomycetes</taxon>
        <taxon>Eurotiomycetidae</taxon>
        <taxon>Eurotiales</taxon>
        <taxon>Aspergillaceae</taxon>
        <taxon>Aspergillus</taxon>
        <taxon>Aspergillus subgen. Circumdati</taxon>
    </lineage>
</organism>
<dbReference type="Pfam" id="PF11917">
    <property type="entry name" value="DUF3435"/>
    <property type="match status" value="1"/>
</dbReference>
<dbReference type="AlphaFoldDB" id="A0A3F3QC74"/>
<accession>A0A3F3QC74</accession>
<evidence type="ECO:0000256" key="1">
    <source>
        <dbReference type="SAM" id="Coils"/>
    </source>
</evidence>
<dbReference type="InterPro" id="IPR011010">
    <property type="entry name" value="DNA_brk_join_enz"/>
</dbReference>
<dbReference type="RefSeq" id="XP_026629823.1">
    <property type="nucleotide sequence ID" value="XM_026774750.1"/>
</dbReference>
<dbReference type="PANTHER" id="PTHR37535">
    <property type="entry name" value="FLUG DOMAIN PROTEIN"/>
    <property type="match status" value="1"/>
</dbReference>
<gene>
    <name evidence="3" type="ORF">BDQ94DRAFT_184886</name>
</gene>
<feature type="compositionally biased region" description="Acidic residues" evidence="2">
    <location>
        <begin position="38"/>
        <end position="61"/>
    </location>
</feature>
<proteinExistence type="predicted"/>
<keyword evidence="1" id="KW-0175">Coiled coil</keyword>
<dbReference type="PANTHER" id="PTHR37535:SF2">
    <property type="entry name" value="FINGER DOMAIN PROTEIN, PUTATIVE (AFU_ORTHOLOGUE AFUA_6G09300)-RELATED"/>
    <property type="match status" value="1"/>
</dbReference>
<dbReference type="Proteomes" id="UP000253729">
    <property type="component" value="Unassembled WGS sequence"/>
</dbReference>
<dbReference type="EMBL" id="KZ852037">
    <property type="protein sequence ID" value="RDH36801.1"/>
    <property type="molecule type" value="Genomic_DNA"/>
</dbReference>
<dbReference type="SUPFAM" id="SSF56349">
    <property type="entry name" value="DNA breaking-rejoining enzymes"/>
    <property type="match status" value="1"/>
</dbReference>